<protein>
    <recommendedName>
        <fullName evidence="4">Glycoside hydrolase family 42 N-terminal domain-containing protein</fullName>
    </recommendedName>
</protein>
<comment type="caution">
    <text evidence="2">The sequence shown here is derived from an EMBL/GenBank/DDBJ whole genome shotgun (WGS) entry which is preliminary data.</text>
</comment>
<proteinExistence type="predicted"/>
<sequence length="474" mass="52913">MKKTLTALLLVFALLFACGCSGGGKKNENENQGDGEKPALTPVDELPSFTDDGSYEFWIAGWNGPSTSEYDKAFKVMADAGFNHMPLSSSLMSSGTMVNYLDYAEKYGIKVYPQMMGRVTVSPEEYFVNVFDDYLDHKGLGGFYYFDEPASGLYDKFTVLAKNHAEKYSPHGLDFIINLYGITYYDDPSLDNRSSSYLEYVMQYCNAVFPYVDGLKFLSVDHYPLCYTGSADNISGYYLEPEWLISCETVAECAKSWDAFPHFFLLSTGHYNKYRDATEERLRYQANVYMAYGARGLSHFTSHGNKDADPNSNRFNVDSMISADGCTTRPTYEYAKKVNLEILSWDHVFLRYDWQGVQYVLGEGNDGNTLFSKTQFGLASLPGVEFLSSTEDLIVGHFTDENSQPAYMVTNFVDPDVGTQDDTATVNMVITDANRAIVYRNGVPETVEVKDGALTLEVGVGEAAFVIPVNLKNG</sequence>
<evidence type="ECO:0008006" key="4">
    <source>
        <dbReference type="Google" id="ProtNLM"/>
    </source>
</evidence>
<dbReference type="AlphaFoldDB" id="A0A9D2CGJ6"/>
<accession>A0A9D2CGJ6</accession>
<feature type="signal peptide" evidence="1">
    <location>
        <begin position="1"/>
        <end position="22"/>
    </location>
</feature>
<dbReference type="Proteomes" id="UP000824135">
    <property type="component" value="Unassembled WGS sequence"/>
</dbReference>
<reference evidence="2" key="1">
    <citation type="journal article" date="2021" name="PeerJ">
        <title>Extensive microbial diversity within the chicken gut microbiome revealed by metagenomics and culture.</title>
        <authorList>
            <person name="Gilroy R."/>
            <person name="Ravi A."/>
            <person name="Getino M."/>
            <person name="Pursley I."/>
            <person name="Horton D.L."/>
            <person name="Alikhan N.F."/>
            <person name="Baker D."/>
            <person name="Gharbi K."/>
            <person name="Hall N."/>
            <person name="Watson M."/>
            <person name="Adriaenssens E.M."/>
            <person name="Foster-Nyarko E."/>
            <person name="Jarju S."/>
            <person name="Secka A."/>
            <person name="Antonio M."/>
            <person name="Oren A."/>
            <person name="Chaudhuri R.R."/>
            <person name="La Ragione R."/>
            <person name="Hildebrand F."/>
            <person name="Pallen M.J."/>
        </authorList>
    </citation>
    <scope>NUCLEOTIDE SEQUENCE</scope>
    <source>
        <strain evidence="2">CHK199-9574</strain>
    </source>
</reference>
<name>A0A9D2CGJ6_9FIRM</name>
<evidence type="ECO:0000313" key="2">
    <source>
        <dbReference type="EMBL" id="HIY78600.1"/>
    </source>
</evidence>
<gene>
    <name evidence="2" type="ORF">H9728_06105</name>
</gene>
<feature type="chain" id="PRO_5039458799" description="Glycoside hydrolase family 42 N-terminal domain-containing protein" evidence="1">
    <location>
        <begin position="23"/>
        <end position="474"/>
    </location>
</feature>
<reference evidence="2" key="2">
    <citation type="submission" date="2021-04" db="EMBL/GenBank/DDBJ databases">
        <authorList>
            <person name="Gilroy R."/>
        </authorList>
    </citation>
    <scope>NUCLEOTIDE SEQUENCE</scope>
    <source>
        <strain evidence="2">CHK199-9574</strain>
    </source>
</reference>
<evidence type="ECO:0000256" key="1">
    <source>
        <dbReference type="SAM" id="SignalP"/>
    </source>
</evidence>
<evidence type="ECO:0000313" key="3">
    <source>
        <dbReference type="Proteomes" id="UP000824135"/>
    </source>
</evidence>
<dbReference type="EMBL" id="DXCO01000038">
    <property type="protein sequence ID" value="HIY78600.1"/>
    <property type="molecule type" value="Genomic_DNA"/>
</dbReference>
<organism evidence="2 3">
    <name type="scientific">Candidatus Borkfalkia excrementavium</name>
    <dbReference type="NCBI Taxonomy" id="2838505"/>
    <lineage>
        <taxon>Bacteria</taxon>
        <taxon>Bacillati</taxon>
        <taxon>Bacillota</taxon>
        <taxon>Clostridia</taxon>
        <taxon>Christensenellales</taxon>
        <taxon>Christensenellaceae</taxon>
        <taxon>Candidatus Borkfalkia</taxon>
    </lineage>
</organism>
<keyword evidence="1" id="KW-0732">Signal</keyword>
<dbReference type="PROSITE" id="PS51257">
    <property type="entry name" value="PROKAR_LIPOPROTEIN"/>
    <property type="match status" value="1"/>
</dbReference>